<dbReference type="InterPro" id="IPR004908">
    <property type="entry name" value="ATPase_V1-cplx_hsu"/>
</dbReference>
<gene>
    <name evidence="7" type="ORF">BRETT_000811</name>
    <name evidence="8" type="ORF">DEBR0S3_02454G</name>
</gene>
<dbReference type="GO" id="GO:0000221">
    <property type="term" value="C:vacuolar proton-transporting V-type ATPase, V1 domain"/>
    <property type="evidence" value="ECO:0007669"/>
    <property type="project" value="UniProtKB-UniRule"/>
</dbReference>
<dbReference type="Pfam" id="PF11698">
    <property type="entry name" value="V-ATPase_H_C"/>
    <property type="match status" value="1"/>
</dbReference>
<dbReference type="RefSeq" id="XP_041137585.1">
    <property type="nucleotide sequence ID" value="XM_041279371.1"/>
</dbReference>
<name>A0A7D9H1B5_DEKBR</name>
<dbReference type="Proteomes" id="UP000663131">
    <property type="component" value="Chromosome 8"/>
</dbReference>
<dbReference type="PANTHER" id="PTHR10698">
    <property type="entry name" value="V-TYPE PROTON ATPASE SUBUNIT H"/>
    <property type="match status" value="1"/>
</dbReference>
<reference evidence="7" key="2">
    <citation type="submission" date="2020-10" db="EMBL/GenBank/DDBJ databases">
        <authorList>
            <person name="Palmer J.M."/>
        </authorList>
    </citation>
    <scope>NUCLEOTIDE SEQUENCE</scope>
    <source>
        <strain evidence="7">UCD 2041</strain>
    </source>
</reference>
<dbReference type="InterPro" id="IPR011987">
    <property type="entry name" value="ATPase_V1-cplx_hsu_C"/>
</dbReference>
<dbReference type="SUPFAM" id="SSF48371">
    <property type="entry name" value="ARM repeat"/>
    <property type="match status" value="1"/>
</dbReference>
<dbReference type="InterPro" id="IPR038497">
    <property type="entry name" value="ATPase_V1-cplx_hsu_C_sf"/>
</dbReference>
<dbReference type="EMBL" id="CABFWN010000003">
    <property type="protein sequence ID" value="VUG18108.1"/>
    <property type="molecule type" value="Genomic_DNA"/>
</dbReference>
<evidence type="ECO:0000256" key="2">
    <source>
        <dbReference type="ARBA" id="ARBA00022448"/>
    </source>
</evidence>
<reference evidence="7" key="3">
    <citation type="journal article" name="BMC Genomics">
        <title>New genome assemblies reveal patterns of domestication and adaptation across Brettanomyces (Dekkera) species.</title>
        <authorList>
            <person name="Roach M.J."/>
            <person name="Borneman A.R."/>
        </authorList>
    </citation>
    <scope>NUCLEOTIDE SEQUENCE</scope>
    <source>
        <strain evidence="7">UCD 2041</strain>
    </source>
</reference>
<reference evidence="8 9" key="1">
    <citation type="submission" date="2019-07" db="EMBL/GenBank/DDBJ databases">
        <authorList>
            <person name="Friedrich A."/>
            <person name="Schacherer J."/>
        </authorList>
    </citation>
    <scope>NUCLEOTIDE SEQUENCE [LARGE SCALE GENOMIC DNA]</scope>
</reference>
<dbReference type="GO" id="GO:0046961">
    <property type="term" value="F:proton-transporting ATPase activity, rotational mechanism"/>
    <property type="evidence" value="ECO:0007669"/>
    <property type="project" value="UniProtKB-UniRule"/>
</dbReference>
<dbReference type="Gene3D" id="1.25.10.10">
    <property type="entry name" value="Leucine-rich Repeat Variant"/>
    <property type="match status" value="1"/>
</dbReference>
<evidence type="ECO:0000313" key="7">
    <source>
        <dbReference type="EMBL" id="QOU21092.1"/>
    </source>
</evidence>
<dbReference type="EMBL" id="CP063136">
    <property type="protein sequence ID" value="QOU21092.1"/>
    <property type="molecule type" value="Genomic_DNA"/>
</dbReference>
<dbReference type="GeneID" id="64572736"/>
<evidence type="ECO:0000313" key="9">
    <source>
        <dbReference type="Proteomes" id="UP000478008"/>
    </source>
</evidence>
<protein>
    <recommendedName>
        <fullName evidence="5">V-type proton ATPase subunit H</fullName>
    </recommendedName>
</protein>
<proteinExistence type="inferred from homology"/>
<comment type="similarity">
    <text evidence="1 5">Belongs to the V-ATPase H subunit family.</text>
</comment>
<comment type="function">
    <text evidence="5">Subunit of the V1 complex of vacuolar(H+)-ATPase (V-ATPase), a multisubunit enzyme composed of a peripheral complex (V1) that hydrolyzes ATP and a membrane integral complex (V0) that translocates protons. V-ATPase is responsible for acidifying and maintaining the pH of intracellular compartments.</text>
</comment>
<feature type="domain" description="ATPase V1 complex subunit H C-terminal" evidence="6">
    <location>
        <begin position="338"/>
        <end position="455"/>
    </location>
</feature>
<keyword evidence="3 5" id="KW-0375">Hydrogen ion transport</keyword>
<dbReference type="InterPro" id="IPR011989">
    <property type="entry name" value="ARM-like"/>
</dbReference>
<dbReference type="GO" id="GO:0000329">
    <property type="term" value="C:fungal-type vacuole membrane"/>
    <property type="evidence" value="ECO:0007669"/>
    <property type="project" value="TreeGrafter"/>
</dbReference>
<evidence type="ECO:0000256" key="3">
    <source>
        <dbReference type="ARBA" id="ARBA00022781"/>
    </source>
</evidence>
<evidence type="ECO:0000256" key="1">
    <source>
        <dbReference type="ARBA" id="ARBA00008613"/>
    </source>
</evidence>
<dbReference type="PIRSF" id="PIRSF032184">
    <property type="entry name" value="ATPase_V1_H"/>
    <property type="match status" value="1"/>
</dbReference>
<organism evidence="8 9">
    <name type="scientific">Dekkera bruxellensis</name>
    <name type="common">Brettanomyces custersii</name>
    <dbReference type="NCBI Taxonomy" id="5007"/>
    <lineage>
        <taxon>Eukaryota</taxon>
        <taxon>Fungi</taxon>
        <taxon>Dikarya</taxon>
        <taxon>Ascomycota</taxon>
        <taxon>Saccharomycotina</taxon>
        <taxon>Pichiomycetes</taxon>
        <taxon>Pichiales</taxon>
        <taxon>Pichiaceae</taxon>
        <taxon>Brettanomyces</taxon>
    </lineage>
</organism>
<dbReference type="Proteomes" id="UP000478008">
    <property type="component" value="Unassembled WGS sequence"/>
</dbReference>
<accession>A0A7D9H1B5</accession>
<keyword evidence="9" id="KW-1185">Reference proteome</keyword>
<evidence type="ECO:0000313" key="8">
    <source>
        <dbReference type="EMBL" id="VUG18108.1"/>
    </source>
</evidence>
<dbReference type="KEGG" id="bbrx:BRETT_000811"/>
<sequence length="458" mass="51940">MSIVELKFPQFKLEGENINDILINARSRTIAWGACAKANYLSASEAECFKKVSDYGDVKGRVALILKNPDVYAKNIASLLTKDTQSDIIRFVLVSMIDTLVLKGTEFAKSVLALSHLDTSLPYEPLVKLLGSKDEGIRLCAAYVLTLLLTDEAAAKQGNEKHIGPLYGYIASKLLSSGSMDYKFAGVQLLKELLQVKEYREIYWSQQKILFPPLFKILVEREGELQMKYYTALSVWLLTFIEQAVIDLNEDYPSIIEVLYSISKDAVKEKIVRLAIDSLLNLLNLSDPVKKEQVVKHYLLASGLEITKQLLERKWADSELKDDLNTMLEILNEAVTTLTTFDEYTNELNTKTFVWSPSHKSEEFWYENIDEFKKNDWKLLKHIVALLSEKTDDLKRLYQNQTIVCSDIGQMIKQAPETARALDKIGGKAIIMNLMNSPNSNVKYEALRTTQQLVALSL</sequence>
<dbReference type="Pfam" id="PF03224">
    <property type="entry name" value="V-ATPase_H_N"/>
    <property type="match status" value="1"/>
</dbReference>
<dbReference type="OrthoDB" id="10263554at2759"/>
<dbReference type="InterPro" id="IPR016024">
    <property type="entry name" value="ARM-type_fold"/>
</dbReference>
<evidence type="ECO:0000259" key="6">
    <source>
        <dbReference type="Pfam" id="PF11698"/>
    </source>
</evidence>
<evidence type="ECO:0000256" key="5">
    <source>
        <dbReference type="PIRNR" id="PIRNR032184"/>
    </source>
</evidence>
<keyword evidence="2 5" id="KW-0813">Transport</keyword>
<evidence type="ECO:0000256" key="4">
    <source>
        <dbReference type="ARBA" id="ARBA00023065"/>
    </source>
</evidence>
<keyword evidence="4 5" id="KW-0406">Ion transport</keyword>
<comment type="subunit">
    <text evidence="5">V-ATPase is a heteromultimeric enzyme made up of two complexes: the ATP-hydrolytic V1 complex and the proton translocation V0 complex.</text>
</comment>
<dbReference type="AlphaFoldDB" id="A0A7D9H1B5"/>
<dbReference type="Gene3D" id="1.25.40.150">
    <property type="entry name" value="V-type ATPase, subunit H, C-terminal domain"/>
    <property type="match status" value="1"/>
</dbReference>
<dbReference type="PANTHER" id="PTHR10698:SF0">
    <property type="entry name" value="V-TYPE PROTON ATPASE SUBUNIT H"/>
    <property type="match status" value="1"/>
</dbReference>